<sequence>MSVVLKLLLLGSVVVLQGSTQQWNNYADLPEEYRTHIDKALDEANKKLGGPFHIVYESLRTSPTITPTHWEVHVRLMVTECKKDRTKRHRGECAQRKPNTPWIDCLVCKKKGEEELIDCAKLADVKNRKDIREQCLYRRGGGSLLAQKSGNNETTFGCIGCV</sequence>
<protein>
    <submittedName>
        <fullName evidence="2">Cystatin-like protein</fullName>
    </submittedName>
</protein>
<dbReference type="Proteomes" id="UP000752171">
    <property type="component" value="Unassembled WGS sequence"/>
</dbReference>
<feature type="chain" id="PRO_5035788195" evidence="1">
    <location>
        <begin position="19"/>
        <end position="162"/>
    </location>
</feature>
<dbReference type="AlphaFoldDB" id="A0A8T2MQ91"/>
<dbReference type="EMBL" id="JAICCE010000001">
    <property type="protein sequence ID" value="KAG9282831.1"/>
    <property type="molecule type" value="Genomic_DNA"/>
</dbReference>
<gene>
    <name evidence="2" type="ORF">AMEX_G1530</name>
</gene>
<feature type="signal peptide" evidence="1">
    <location>
        <begin position="1"/>
        <end position="18"/>
    </location>
</feature>
<reference evidence="2 3" key="1">
    <citation type="submission" date="2021-07" db="EMBL/GenBank/DDBJ databases">
        <authorList>
            <person name="Imarazene B."/>
            <person name="Zahm M."/>
            <person name="Klopp C."/>
            <person name="Cabau C."/>
            <person name="Beille S."/>
            <person name="Jouanno E."/>
            <person name="Castinel A."/>
            <person name="Lluch J."/>
            <person name="Gil L."/>
            <person name="Kuchtly C."/>
            <person name="Lopez Roques C."/>
            <person name="Donnadieu C."/>
            <person name="Parrinello H."/>
            <person name="Journot L."/>
            <person name="Du K."/>
            <person name="Schartl M."/>
            <person name="Retaux S."/>
            <person name="Guiguen Y."/>
        </authorList>
    </citation>
    <scope>NUCLEOTIDE SEQUENCE [LARGE SCALE GENOMIC DNA]</scope>
    <source>
        <strain evidence="2">Pach_M1</strain>
        <tissue evidence="2">Testis</tissue>
    </source>
</reference>
<organism evidence="2 3">
    <name type="scientific">Astyanax mexicanus</name>
    <name type="common">Blind cave fish</name>
    <name type="synonym">Astyanax fasciatus mexicanus</name>
    <dbReference type="NCBI Taxonomy" id="7994"/>
    <lineage>
        <taxon>Eukaryota</taxon>
        <taxon>Metazoa</taxon>
        <taxon>Chordata</taxon>
        <taxon>Craniata</taxon>
        <taxon>Vertebrata</taxon>
        <taxon>Euteleostomi</taxon>
        <taxon>Actinopterygii</taxon>
        <taxon>Neopterygii</taxon>
        <taxon>Teleostei</taxon>
        <taxon>Ostariophysi</taxon>
        <taxon>Characiformes</taxon>
        <taxon>Characoidei</taxon>
        <taxon>Acestrorhamphidae</taxon>
        <taxon>Acestrorhamphinae</taxon>
        <taxon>Astyanax</taxon>
    </lineage>
</organism>
<comment type="caution">
    <text evidence="2">The sequence shown here is derived from an EMBL/GenBank/DDBJ whole genome shotgun (WGS) entry which is preliminary data.</text>
</comment>
<name>A0A8T2MQ91_ASTMX</name>
<keyword evidence="1" id="KW-0732">Signal</keyword>
<proteinExistence type="predicted"/>
<accession>A0A8T2MQ91</accession>
<evidence type="ECO:0000256" key="1">
    <source>
        <dbReference type="SAM" id="SignalP"/>
    </source>
</evidence>
<evidence type="ECO:0000313" key="2">
    <source>
        <dbReference type="EMBL" id="KAG9282831.1"/>
    </source>
</evidence>
<evidence type="ECO:0000313" key="3">
    <source>
        <dbReference type="Proteomes" id="UP000752171"/>
    </source>
</evidence>